<dbReference type="EMBL" id="JXXK01000008">
    <property type="protein sequence ID" value="KJF40196.1"/>
    <property type="molecule type" value="Genomic_DNA"/>
</dbReference>
<accession>A0A0D8J101</accession>
<dbReference type="Proteomes" id="UP000032483">
    <property type="component" value="Unassembled WGS sequence"/>
</dbReference>
<evidence type="ECO:0000313" key="1">
    <source>
        <dbReference type="EMBL" id="KJF40196.1"/>
    </source>
</evidence>
<evidence type="ECO:0000313" key="2">
    <source>
        <dbReference type="Proteomes" id="UP000032483"/>
    </source>
</evidence>
<comment type="caution">
    <text evidence="1">The sequence shown here is derived from an EMBL/GenBank/DDBJ whole genome shotgun (WGS) entry which is preliminary data.</text>
</comment>
<gene>
    <name evidence="1" type="ORF">TQ39_07280</name>
</gene>
<dbReference type="AlphaFoldDB" id="A0A0D8J101"/>
<proteinExistence type="predicted"/>
<name>A0A0D8J101_9FIRM</name>
<protein>
    <submittedName>
        <fullName evidence="1">Uncharacterized protein</fullName>
    </submittedName>
</protein>
<organism evidence="1 2">
    <name type="scientific">Ruthenibacterium lactatiformans</name>
    <dbReference type="NCBI Taxonomy" id="1550024"/>
    <lineage>
        <taxon>Bacteria</taxon>
        <taxon>Bacillati</taxon>
        <taxon>Bacillota</taxon>
        <taxon>Clostridia</taxon>
        <taxon>Eubacteriales</taxon>
        <taxon>Oscillospiraceae</taxon>
        <taxon>Ruthenibacterium</taxon>
    </lineage>
</organism>
<reference evidence="1" key="1">
    <citation type="submission" date="2015-02" db="EMBL/GenBank/DDBJ databases">
        <title>A novel member of the family Ruminococcaceae isolated from human feces.</title>
        <authorList>
            <person name="Shkoporov A.N."/>
            <person name="Chaplin A.V."/>
            <person name="Motuzova O.V."/>
            <person name="Kafarskaia L.I."/>
            <person name="Khokhlova E.V."/>
            <person name="Efimov B.A."/>
        </authorList>
    </citation>
    <scope>NUCLEOTIDE SEQUENCE [LARGE SCALE GENOMIC DNA]</scope>
    <source>
        <strain evidence="1">585-1</strain>
    </source>
</reference>
<sequence>MANVELYIHPNWIPFYIECYNRMLFVEIIEGDVEEAKQILTDRYEDWVDGGPCEVCDVCCEEYMLEGLNNEKFIFSVGYGEEIQ</sequence>
<keyword evidence="2" id="KW-1185">Reference proteome</keyword>